<sequence>MEMMLEECLKPKAIKPYNPGSNATKTTLLPYAAGNKATRFADENRNAISFCMNAFFSGKKSKFLPRLFQFQSLITFPKN</sequence>
<dbReference type="RefSeq" id="WP_146790348.1">
    <property type="nucleotide sequence ID" value="NZ_BAABIO010000003.1"/>
</dbReference>
<evidence type="ECO:0000313" key="1">
    <source>
        <dbReference type="EMBL" id="QEC57725.1"/>
    </source>
</evidence>
<dbReference type="KEGG" id="fgg:FSB75_18055"/>
<keyword evidence="2" id="KW-1185">Reference proteome</keyword>
<protein>
    <submittedName>
        <fullName evidence="1">Uncharacterized protein</fullName>
    </submittedName>
</protein>
<organism evidence="1 2">
    <name type="scientific">Flavisolibacter ginsenosidimutans</name>
    <dbReference type="NCBI Taxonomy" id="661481"/>
    <lineage>
        <taxon>Bacteria</taxon>
        <taxon>Pseudomonadati</taxon>
        <taxon>Bacteroidota</taxon>
        <taxon>Chitinophagia</taxon>
        <taxon>Chitinophagales</taxon>
        <taxon>Chitinophagaceae</taxon>
        <taxon>Flavisolibacter</taxon>
    </lineage>
</organism>
<dbReference type="Proteomes" id="UP000321204">
    <property type="component" value="Chromosome"/>
</dbReference>
<evidence type="ECO:0000313" key="2">
    <source>
        <dbReference type="Proteomes" id="UP000321204"/>
    </source>
</evidence>
<name>A0A5B8UP42_9BACT</name>
<accession>A0A5B8UP42</accession>
<gene>
    <name evidence="1" type="ORF">FSB75_18055</name>
</gene>
<dbReference type="AlphaFoldDB" id="A0A5B8UP42"/>
<reference evidence="1 2" key="1">
    <citation type="journal article" date="2015" name="Int. J. Syst. Evol. Microbiol.">
        <title>Flavisolibacter ginsenosidimutans sp. nov., with ginsenoside-converting activity isolated from soil used for cultivating ginseng.</title>
        <authorList>
            <person name="Zhao Y."/>
            <person name="Liu Q."/>
            <person name="Kang M.S."/>
            <person name="Jin F."/>
            <person name="Yu H."/>
            <person name="Im W.T."/>
        </authorList>
    </citation>
    <scope>NUCLEOTIDE SEQUENCE [LARGE SCALE GENOMIC DNA]</scope>
    <source>
        <strain evidence="1 2">Gsoil 636</strain>
    </source>
</reference>
<dbReference type="EMBL" id="CP042433">
    <property type="protein sequence ID" value="QEC57725.1"/>
    <property type="molecule type" value="Genomic_DNA"/>
</dbReference>
<proteinExistence type="predicted"/>